<dbReference type="RefSeq" id="XP_009065597.1">
    <property type="nucleotide sequence ID" value="XM_009067349.1"/>
</dbReference>
<reference evidence="2 3" key="1">
    <citation type="journal article" date="2013" name="Nature">
        <title>Insights into bilaterian evolution from three spiralian genomes.</title>
        <authorList>
            <person name="Simakov O."/>
            <person name="Marletaz F."/>
            <person name="Cho S.J."/>
            <person name="Edsinger-Gonzales E."/>
            <person name="Havlak P."/>
            <person name="Hellsten U."/>
            <person name="Kuo D.H."/>
            <person name="Larsson T."/>
            <person name="Lv J."/>
            <person name="Arendt D."/>
            <person name="Savage R."/>
            <person name="Osoegawa K."/>
            <person name="de Jong P."/>
            <person name="Grimwood J."/>
            <person name="Chapman J.A."/>
            <person name="Shapiro H."/>
            <person name="Aerts A."/>
            <person name="Otillar R.P."/>
            <person name="Terry A.Y."/>
            <person name="Boore J.L."/>
            <person name="Grigoriev I.V."/>
            <person name="Lindberg D.R."/>
            <person name="Seaver E.C."/>
            <person name="Weisblat D.A."/>
            <person name="Putnam N.H."/>
            <person name="Rokhsar D.S."/>
        </authorList>
    </citation>
    <scope>NUCLEOTIDE SEQUENCE [LARGE SCALE GENOMIC DNA]</scope>
</reference>
<dbReference type="OrthoDB" id="6071124at2759"/>
<gene>
    <name evidence="2" type="ORF">LOTGIDRAFT_169054</name>
</gene>
<feature type="chain" id="PRO_5005713966" description="Protein quiver" evidence="1">
    <location>
        <begin position="25"/>
        <end position="155"/>
    </location>
</feature>
<evidence type="ECO:0008006" key="4">
    <source>
        <dbReference type="Google" id="ProtNLM"/>
    </source>
</evidence>
<feature type="signal peptide" evidence="1">
    <location>
        <begin position="1"/>
        <end position="24"/>
    </location>
</feature>
<sequence length="155" mass="17635">MNHFQQIICLLSVILVVYFGFANGDKQCYVCRSYAEGEFYPHCPKDGDVNPQITWKENCTGHCFTRTDDLDDKLVYRGCSDSQWGLPDPLPPDGCYTYYLEVWCICNKNLCNGIAIGEGEIEFDAHIPKEIVSREFSISNSILCKPPVNFDEESI</sequence>
<evidence type="ECO:0000313" key="3">
    <source>
        <dbReference type="Proteomes" id="UP000030746"/>
    </source>
</evidence>
<keyword evidence="1" id="KW-0732">Signal</keyword>
<protein>
    <recommendedName>
        <fullName evidence="4">Protein quiver</fullName>
    </recommendedName>
</protein>
<dbReference type="GeneID" id="20241051"/>
<evidence type="ECO:0000256" key="1">
    <source>
        <dbReference type="SAM" id="SignalP"/>
    </source>
</evidence>
<dbReference type="EMBL" id="KB203598">
    <property type="protein sequence ID" value="ESO83819.1"/>
    <property type="molecule type" value="Genomic_DNA"/>
</dbReference>
<organism evidence="2 3">
    <name type="scientific">Lottia gigantea</name>
    <name type="common">Giant owl limpet</name>
    <dbReference type="NCBI Taxonomy" id="225164"/>
    <lineage>
        <taxon>Eukaryota</taxon>
        <taxon>Metazoa</taxon>
        <taxon>Spiralia</taxon>
        <taxon>Lophotrochozoa</taxon>
        <taxon>Mollusca</taxon>
        <taxon>Gastropoda</taxon>
        <taxon>Patellogastropoda</taxon>
        <taxon>Lottioidea</taxon>
        <taxon>Lottiidae</taxon>
        <taxon>Lottia</taxon>
    </lineage>
</organism>
<dbReference type="KEGG" id="lgi:LOTGIDRAFT_169054"/>
<dbReference type="AlphaFoldDB" id="V4B5L7"/>
<name>V4B5L7_LOTGI</name>
<dbReference type="HOGENOM" id="CLU_1697530_0_0_1"/>
<keyword evidence="3" id="KW-1185">Reference proteome</keyword>
<evidence type="ECO:0000313" key="2">
    <source>
        <dbReference type="EMBL" id="ESO83819.1"/>
    </source>
</evidence>
<proteinExistence type="predicted"/>
<dbReference type="CTD" id="20241051"/>
<accession>V4B5L7</accession>
<dbReference type="Proteomes" id="UP000030746">
    <property type="component" value="Unassembled WGS sequence"/>
</dbReference>